<evidence type="ECO:0000256" key="1">
    <source>
        <dbReference type="SAM" id="MobiDB-lite"/>
    </source>
</evidence>
<organism evidence="2 3">
    <name type="scientific">Nonomuraea solani</name>
    <dbReference type="NCBI Taxonomy" id="1144553"/>
    <lineage>
        <taxon>Bacteria</taxon>
        <taxon>Bacillati</taxon>
        <taxon>Actinomycetota</taxon>
        <taxon>Actinomycetes</taxon>
        <taxon>Streptosporangiales</taxon>
        <taxon>Streptosporangiaceae</taxon>
        <taxon>Nonomuraea</taxon>
    </lineage>
</organism>
<protein>
    <submittedName>
        <fullName evidence="2">Uncharacterized protein</fullName>
    </submittedName>
</protein>
<dbReference type="EMBL" id="FNVT01000001">
    <property type="protein sequence ID" value="SEF55163.1"/>
    <property type="molecule type" value="Genomic_DNA"/>
</dbReference>
<dbReference type="Proteomes" id="UP000236732">
    <property type="component" value="Unassembled WGS sequence"/>
</dbReference>
<evidence type="ECO:0000313" key="3">
    <source>
        <dbReference type="Proteomes" id="UP000236732"/>
    </source>
</evidence>
<proteinExistence type="predicted"/>
<accession>A0A1H5SX52</accession>
<dbReference type="AlphaFoldDB" id="A0A1H5SX52"/>
<feature type="region of interest" description="Disordered" evidence="1">
    <location>
        <begin position="1"/>
        <end position="20"/>
    </location>
</feature>
<gene>
    <name evidence="2" type="ORF">SAMN05444920_10151</name>
</gene>
<keyword evidence="3" id="KW-1185">Reference proteome</keyword>
<reference evidence="2 3" key="1">
    <citation type="submission" date="2016-10" db="EMBL/GenBank/DDBJ databases">
        <authorList>
            <person name="de Groot N.N."/>
        </authorList>
    </citation>
    <scope>NUCLEOTIDE SEQUENCE [LARGE SCALE GENOMIC DNA]</scope>
    <source>
        <strain evidence="2 3">CGMCC 4.7037</strain>
    </source>
</reference>
<name>A0A1H5SX52_9ACTN</name>
<evidence type="ECO:0000313" key="2">
    <source>
        <dbReference type="EMBL" id="SEF55163.1"/>
    </source>
</evidence>
<sequence>MPARRTFPPVRVDEAGGENHTLPPNGTHVCELLAIMCLYVDEAQADRQPGFSPATEKAWSFVDLEAEILDLKRRMQAFEADTYSKDDALTPIGATEAKTLIADVQTGITDDLGALGVEIAGLRYQTSEYFKTAHMQMMERLDALRSDMLHLELRFDQLLKDRQ</sequence>